<evidence type="ECO:0000313" key="4">
    <source>
        <dbReference type="EMBL" id="KIU25681.1"/>
    </source>
</evidence>
<dbReference type="Proteomes" id="UP000032287">
    <property type="component" value="Unassembled WGS sequence"/>
</dbReference>
<evidence type="ECO:0000313" key="6">
    <source>
        <dbReference type="EMBL" id="TVV28498.1"/>
    </source>
</evidence>
<keyword evidence="7" id="KW-1185">Reference proteome</keyword>
<dbReference type="PATRIC" id="fig|137591.24.peg.151"/>
<dbReference type="Proteomes" id="UP000193588">
    <property type="component" value="Unassembled WGS sequence"/>
</dbReference>
<evidence type="ECO:0000313" key="10">
    <source>
        <dbReference type="Proteomes" id="UP000244870"/>
    </source>
</evidence>
<evidence type="ECO:0000313" key="5">
    <source>
        <dbReference type="EMBL" id="OSP90306.1"/>
    </source>
</evidence>
<dbReference type="RefSeq" id="WP_010371143.1">
    <property type="nucleotide sequence ID" value="NZ_BJEF01000003.1"/>
</dbReference>
<evidence type="ECO:0000313" key="7">
    <source>
        <dbReference type="Proteomes" id="UP000032287"/>
    </source>
</evidence>
<dbReference type="EMBL" id="NDXJ01000002">
    <property type="protein sequence ID" value="OSP90306.1"/>
    <property type="molecule type" value="Genomic_DNA"/>
</dbReference>
<dbReference type="Proteomes" id="UP000032289">
    <property type="component" value="Unassembled WGS sequence"/>
</dbReference>
<dbReference type="EMBL" id="JWHU01000001">
    <property type="protein sequence ID" value="KIU22543.1"/>
    <property type="molecule type" value="Genomic_DNA"/>
</dbReference>
<evidence type="ECO:0000313" key="9">
    <source>
        <dbReference type="Proteomes" id="UP000193588"/>
    </source>
</evidence>
<reference evidence="5 9" key="2">
    <citation type="submission" date="2017-04" db="EMBL/GenBank/DDBJ databases">
        <title>The genome sequence of Weissella cibaria isolated from wild Drosophila.</title>
        <authorList>
            <person name="Ricks N.J."/>
            <person name="Carroll C."/>
            <person name="Walters A."/>
            <person name="Newell P.D."/>
            <person name="Chaston J.M."/>
        </authorList>
    </citation>
    <scope>NUCLEOTIDE SEQUENCE [LARGE SCALE GENOMIC DNA]</scope>
    <source>
        <strain evidence="5 9">DmW_103</strain>
    </source>
</reference>
<dbReference type="EMBL" id="JWHT01000004">
    <property type="protein sequence ID" value="KIU25681.1"/>
    <property type="molecule type" value="Genomic_DNA"/>
</dbReference>
<dbReference type="GeneID" id="66961318"/>
<reference evidence="2 10" key="3">
    <citation type="submission" date="2017-04" db="EMBL/GenBank/DDBJ databases">
        <title>Weissella cibaria strain m2 complete genome.</title>
        <authorList>
            <person name="Pan Q."/>
            <person name="Tan M."/>
            <person name="Yao F."/>
            <person name="Su S."/>
        </authorList>
    </citation>
    <scope>NUCLEOTIDE SEQUENCE [LARGE SCALE GENOMIC DNA]</scope>
    <source>
        <strain evidence="2 10">M2</strain>
    </source>
</reference>
<protein>
    <submittedName>
        <fullName evidence="3">Uncharacterized protein</fullName>
    </submittedName>
</protein>
<keyword evidence="1" id="KW-0812">Transmembrane</keyword>
<accession>A0A0D1JNA7</accession>
<dbReference type="EMBL" id="VNHC01000002">
    <property type="protein sequence ID" value="TVV28498.1"/>
    <property type="molecule type" value="Genomic_DNA"/>
</dbReference>
<sequence length="60" mass="6529">MTHHEHADSQLTTGRMAVALVPAMILSAGLTSLMAAKAYEIIRLANANGRVLEEESRKHD</sequence>
<dbReference type="KEGG" id="wcb:AO080_02130"/>
<name>A0A0D1JNA7_9LACO</name>
<gene>
    <name evidence="4" type="ORF">ab3b_00149</name>
    <name evidence="2" type="ORF">B6254_2440</name>
    <name evidence="5" type="ORF">B9D04_00710</name>
    <name evidence="6" type="ORF">FO435_11725</name>
    <name evidence="3" type="ORF">QX99_00047</name>
</gene>
<evidence type="ECO:0000313" key="8">
    <source>
        <dbReference type="Proteomes" id="UP000032289"/>
    </source>
</evidence>
<evidence type="ECO:0000313" key="2">
    <source>
        <dbReference type="EMBL" id="AWF96786.1"/>
    </source>
</evidence>
<dbReference type="EMBL" id="CP020928">
    <property type="protein sequence ID" value="AWF96786.1"/>
    <property type="molecule type" value="Genomic_DNA"/>
</dbReference>
<dbReference type="AlphaFoldDB" id="A0A0D1JNA7"/>
<evidence type="ECO:0000256" key="1">
    <source>
        <dbReference type="SAM" id="Phobius"/>
    </source>
</evidence>
<dbReference type="STRING" id="137591.AO080_02130"/>
<keyword evidence="1" id="KW-0472">Membrane</keyword>
<dbReference type="Proteomes" id="UP000320012">
    <property type="component" value="Unassembled WGS sequence"/>
</dbReference>
<evidence type="ECO:0000313" key="3">
    <source>
        <dbReference type="EMBL" id="KIU22543.1"/>
    </source>
</evidence>
<dbReference type="Proteomes" id="UP000244870">
    <property type="component" value="Chromosome"/>
</dbReference>
<proteinExistence type="predicted"/>
<evidence type="ECO:0000313" key="11">
    <source>
        <dbReference type="Proteomes" id="UP000320012"/>
    </source>
</evidence>
<reference evidence="7 8" key="1">
    <citation type="journal article" date="2015" name="Microbiology (Mosc.)">
        <title>Genomics of the Weissella cibaria species with an examination of its metabolic traits.</title>
        <authorList>
            <person name="Lynch K.M."/>
            <person name="Lucid A."/>
            <person name="Arendt E.K."/>
            <person name="Sleator R.D."/>
            <person name="Lucey B."/>
            <person name="Coffey A."/>
        </authorList>
    </citation>
    <scope>NUCLEOTIDE SEQUENCE [LARGE SCALE GENOMIC DNA]</scope>
    <source>
        <strain evidence="4 8">AB3b</strain>
        <strain evidence="3 7">MG1</strain>
    </source>
</reference>
<organism evidence="3 7">
    <name type="scientific">Weissella cibaria</name>
    <dbReference type="NCBI Taxonomy" id="137591"/>
    <lineage>
        <taxon>Bacteria</taxon>
        <taxon>Bacillati</taxon>
        <taxon>Bacillota</taxon>
        <taxon>Bacilli</taxon>
        <taxon>Lactobacillales</taxon>
        <taxon>Lactobacillaceae</taxon>
        <taxon>Weissella</taxon>
    </lineage>
</organism>
<dbReference type="OrthoDB" id="2148117at2"/>
<keyword evidence="1" id="KW-1133">Transmembrane helix</keyword>
<reference evidence="6 11" key="4">
    <citation type="submission" date="2019-07" db="EMBL/GenBank/DDBJ databases">
        <title>Genome sequence of Weissella cibaria GK1.</title>
        <authorList>
            <person name="Choi H.-J."/>
        </authorList>
    </citation>
    <scope>NUCLEOTIDE SEQUENCE [LARGE SCALE GENOMIC DNA]</scope>
    <source>
        <strain evidence="6 11">GK1</strain>
    </source>
</reference>
<feature type="transmembrane region" description="Helical" evidence="1">
    <location>
        <begin position="16"/>
        <end position="36"/>
    </location>
</feature>